<gene>
    <name evidence="7" type="ORF">ABB07_24540</name>
</gene>
<reference evidence="7 8" key="1">
    <citation type="journal article" date="2015" name="ISME J.">
        <title>Draft Genome Sequence of Streptomyces incarnatus NRRL8089, which Produces the Nucleoside Antibiotic Sinefungin.</title>
        <authorList>
            <person name="Oshima K."/>
            <person name="Hattori M."/>
            <person name="Shimizu H."/>
            <person name="Fukuda K."/>
            <person name="Nemoto M."/>
            <person name="Inagaki K."/>
            <person name="Tamura T."/>
        </authorList>
    </citation>
    <scope>NUCLEOTIDE SEQUENCE [LARGE SCALE GENOMIC DNA]</scope>
    <source>
        <strain evidence="7 8">NRRL 8089</strain>
    </source>
</reference>
<feature type="region of interest" description="Disordered" evidence="4">
    <location>
        <begin position="51"/>
        <end position="80"/>
    </location>
</feature>
<evidence type="ECO:0000256" key="1">
    <source>
        <dbReference type="ARBA" id="ARBA00022801"/>
    </source>
</evidence>
<keyword evidence="1 3" id="KW-0378">Hydrolase</keyword>
<accession>A0ABN4GPM5</accession>
<evidence type="ECO:0000256" key="5">
    <source>
        <dbReference type="SAM" id="SignalP"/>
    </source>
</evidence>
<dbReference type="InterPro" id="IPR017853">
    <property type="entry name" value="GH"/>
</dbReference>
<dbReference type="Pfam" id="PF02156">
    <property type="entry name" value="Glyco_hydro_26"/>
    <property type="match status" value="1"/>
</dbReference>
<keyword evidence="8" id="KW-1185">Reference proteome</keyword>
<dbReference type="PROSITE" id="PS51764">
    <property type="entry name" value="GH26"/>
    <property type="match status" value="1"/>
</dbReference>
<dbReference type="RefSeq" id="WP_208900794.1">
    <property type="nucleotide sequence ID" value="NZ_CP011497.1"/>
</dbReference>
<dbReference type="InterPro" id="IPR022790">
    <property type="entry name" value="GH26_dom"/>
</dbReference>
<dbReference type="EMBL" id="CP011497">
    <property type="protein sequence ID" value="AKJ13086.1"/>
    <property type="molecule type" value="Genomic_DNA"/>
</dbReference>
<evidence type="ECO:0000256" key="4">
    <source>
        <dbReference type="SAM" id="MobiDB-lite"/>
    </source>
</evidence>
<evidence type="ECO:0000256" key="3">
    <source>
        <dbReference type="PROSITE-ProRule" id="PRU01100"/>
    </source>
</evidence>
<protein>
    <recommendedName>
        <fullName evidence="6">GH26 domain-containing protein</fullName>
    </recommendedName>
</protein>
<feature type="active site" description="Proton donor" evidence="3">
    <location>
        <position position="207"/>
    </location>
</feature>
<comment type="similarity">
    <text evidence="3">Belongs to the glycosyl hydrolase 26 family.</text>
</comment>
<dbReference type="Proteomes" id="UP000035366">
    <property type="component" value="Chromosome"/>
</dbReference>
<dbReference type="SUPFAM" id="SSF51445">
    <property type="entry name" value="(Trans)glycosidases"/>
    <property type="match status" value="1"/>
</dbReference>
<name>A0ABN4GPM5_9ACTN</name>
<sequence length="430" mass="46798">MTSECRRSLRRMAFIAAGLCAAAAFIPSPVLKGDSAAHLLPRPCAPVARTMPPAVSSQSRPAGPLRTACPADGPVPSSGAATPQPAFGAYLNYGPLGVQQIQGLSDWLNHAEVRVGHTYLPGDLWSNIEGAHDFLDPWARWRRAKADRLLVVNVPMMERNEDHLPDAEVRQLLQRAAAGDFDRHFRVLAERLVALGVPDTILVPGWEMNGITYTHRCGPDPADWKTYWRRVVTVMRSVPGQRFRFDFTPNRGADAVPWPQCYPGDDVVDIIGMDSYDQPEGITFDRQVSEPYGLQYQVDFAKAHGKPFSYPEWGLFRNGDDPRYVLRMLAWMDEHKPLYHTISDYCPHGVWLCSANPRSSAVYRAVLSDGPAPSPTPNPTPAPPGPATPAPPGPATPAPPGPATPAPPGPAAPTTAPRPCGPCRTAGHTR</sequence>
<feature type="region of interest" description="Disordered" evidence="4">
    <location>
        <begin position="367"/>
        <end position="430"/>
    </location>
</feature>
<keyword evidence="5" id="KW-0732">Signal</keyword>
<evidence type="ECO:0000256" key="2">
    <source>
        <dbReference type="ARBA" id="ARBA00023295"/>
    </source>
</evidence>
<proteinExistence type="inferred from homology"/>
<organism evidence="7 8">
    <name type="scientific">Streptomyces incarnatus</name>
    <dbReference type="NCBI Taxonomy" id="665007"/>
    <lineage>
        <taxon>Bacteria</taxon>
        <taxon>Bacillati</taxon>
        <taxon>Actinomycetota</taxon>
        <taxon>Actinomycetes</taxon>
        <taxon>Kitasatosporales</taxon>
        <taxon>Streptomycetaceae</taxon>
        <taxon>Streptomyces</taxon>
    </lineage>
</organism>
<feature type="domain" description="GH26" evidence="6">
    <location>
        <begin position="74"/>
        <end position="370"/>
    </location>
</feature>
<dbReference type="Gene3D" id="3.20.20.80">
    <property type="entry name" value="Glycosidases"/>
    <property type="match status" value="1"/>
</dbReference>
<feature type="signal peptide" evidence="5">
    <location>
        <begin position="1"/>
        <end position="32"/>
    </location>
</feature>
<evidence type="ECO:0000259" key="6">
    <source>
        <dbReference type="PROSITE" id="PS51764"/>
    </source>
</evidence>
<evidence type="ECO:0000313" key="7">
    <source>
        <dbReference type="EMBL" id="AKJ13086.1"/>
    </source>
</evidence>
<feature type="active site" description="Nucleophile" evidence="3">
    <location>
        <position position="312"/>
    </location>
</feature>
<feature type="chain" id="PRO_5047278077" description="GH26 domain-containing protein" evidence="5">
    <location>
        <begin position="33"/>
        <end position="430"/>
    </location>
</feature>
<keyword evidence="2 3" id="KW-0326">Glycosidase</keyword>
<feature type="compositionally biased region" description="Low complexity" evidence="4">
    <location>
        <begin position="412"/>
        <end position="422"/>
    </location>
</feature>
<evidence type="ECO:0000313" key="8">
    <source>
        <dbReference type="Proteomes" id="UP000035366"/>
    </source>
</evidence>
<feature type="compositionally biased region" description="Pro residues" evidence="4">
    <location>
        <begin position="372"/>
        <end position="411"/>
    </location>
</feature>